<accession>A0A0M4MC91</accession>
<dbReference type="EMBL" id="CP012390">
    <property type="protein sequence ID" value="ALE19012.1"/>
    <property type="molecule type" value="Genomic_DNA"/>
</dbReference>
<evidence type="ECO:0000313" key="2">
    <source>
        <dbReference type="EMBL" id="ALE19012.1"/>
    </source>
</evidence>
<sequence>MMSSFSLTSPGKKLTAVAFVCTVLGGLAGCNSQSVLNDNTSASWSSSSQRNPDHIYANHTEGADPDGGLGGFKSAQEYDDYKALSKKWGVKQTPDWLAICNQVNVSALRKVGFDPQKDLENRRGGTHKTNCYWSRNKDELQFFFGTTDSAERIKANPKFRYSTTVNRGKETYYMGDIQFLGEGTTVNQYSCSVTYERNGQAYMAAFTGKEPKTHDEACNELIDMVSPRN</sequence>
<evidence type="ECO:0000313" key="3">
    <source>
        <dbReference type="Proteomes" id="UP000068137"/>
    </source>
</evidence>
<dbReference type="Proteomes" id="UP000068137">
    <property type="component" value="Chromosome"/>
</dbReference>
<dbReference type="KEGG" id="cbq:AL705_04510"/>
<name>A0A0M4MC91_9ACTN</name>
<gene>
    <name evidence="2" type="ORF">AL705_04510</name>
</gene>
<protein>
    <recommendedName>
        <fullName evidence="4">DUF3558 domain-containing protein</fullName>
    </recommendedName>
</protein>
<proteinExistence type="predicted"/>
<evidence type="ECO:0000256" key="1">
    <source>
        <dbReference type="SAM" id="MobiDB-lite"/>
    </source>
</evidence>
<dbReference type="AlphaFoldDB" id="A0A0M4MC91"/>
<feature type="region of interest" description="Disordered" evidence="1">
    <location>
        <begin position="41"/>
        <end position="69"/>
    </location>
</feature>
<evidence type="ECO:0008006" key="4">
    <source>
        <dbReference type="Google" id="ProtNLM"/>
    </source>
</evidence>
<reference evidence="2 3" key="1">
    <citation type="journal article" date="2015" name="Genome Announc.">
        <title>Complete Genome Sequences for Two Strains of a Novel Fastidious, Partially Acid-Fast, Gram-Positive Corynebacterineae Bacterium, Derived from Human Clinical Samples.</title>
        <authorList>
            <person name="Nicholson A.C."/>
            <person name="Bell M."/>
            <person name="Humrighouse B.W."/>
            <person name="McQuiston J.R."/>
        </authorList>
    </citation>
    <scope>NUCLEOTIDE SEQUENCE [LARGE SCALE GENOMIC DNA]</scope>
    <source>
        <strain evidence="2 3">X1698</strain>
    </source>
</reference>
<organism evidence="2 3">
    <name type="scientific">Lawsonella clevelandensis</name>
    <dbReference type="NCBI Taxonomy" id="1528099"/>
    <lineage>
        <taxon>Bacteria</taxon>
        <taxon>Bacillati</taxon>
        <taxon>Actinomycetota</taxon>
        <taxon>Actinomycetes</taxon>
        <taxon>Mycobacteriales</taxon>
        <taxon>Lawsonellaceae</taxon>
        <taxon>Lawsonella</taxon>
    </lineage>
</organism>